<protein>
    <submittedName>
        <fullName evidence="1">Uncharacterized protein</fullName>
    </submittedName>
</protein>
<dbReference type="EMBL" id="JAPDRQ010000279">
    <property type="protein sequence ID" value="KAJ9651142.1"/>
    <property type="molecule type" value="Genomic_DNA"/>
</dbReference>
<organism evidence="1 2">
    <name type="scientific">Neophaeococcomyces mojaviensis</name>
    <dbReference type="NCBI Taxonomy" id="3383035"/>
    <lineage>
        <taxon>Eukaryota</taxon>
        <taxon>Fungi</taxon>
        <taxon>Dikarya</taxon>
        <taxon>Ascomycota</taxon>
        <taxon>Pezizomycotina</taxon>
        <taxon>Eurotiomycetes</taxon>
        <taxon>Chaetothyriomycetidae</taxon>
        <taxon>Chaetothyriales</taxon>
        <taxon>Chaetothyriales incertae sedis</taxon>
        <taxon>Neophaeococcomyces</taxon>
    </lineage>
</organism>
<gene>
    <name evidence="1" type="ORF">H2198_009568</name>
</gene>
<dbReference type="Proteomes" id="UP001172386">
    <property type="component" value="Unassembled WGS sequence"/>
</dbReference>
<reference evidence="1" key="1">
    <citation type="submission" date="2022-10" db="EMBL/GenBank/DDBJ databases">
        <title>Culturing micro-colonial fungi from biological soil crusts in the Mojave desert and describing Neophaeococcomyces mojavensis, and introducing the new genera and species Taxawa tesnikishii.</title>
        <authorList>
            <person name="Kurbessoian T."/>
            <person name="Stajich J.E."/>
        </authorList>
    </citation>
    <scope>NUCLEOTIDE SEQUENCE</scope>
    <source>
        <strain evidence="1">JES_112</strain>
    </source>
</reference>
<name>A0ACC2ZU39_9EURO</name>
<sequence length="639" mass="71615">MTDLLRKSTDGPKQSPTLERSRALCYQCRQDKQKCVPKNRDWDKQERCLRCIRLGHPCGPSEIKPRRRSQNTGISSSNSTFDVPGNLHTHFSTAVPDALTTSNVLSSSTVRHRTKTNGHSACFEDDARKTMRAFNGTNQPFTTTGRKHYEREGRKVLKRLGDLKALRKNFLLDMELVNELEWRLSPSFSFGTHRSRLKAVISAIGAETVTLFNNGVALLSEDMGSHKEYFLSKLSSLMEDFRNGGRVPDTSIKHDQHIVDETVRLNQIIQNAAYRSYQKKEACSEAEFICNALGEESRFSRCPTLGSDCEATAAYHQAAADLQHLFEQLTFDNTNYRGGLPNSNPLSVRLPRAYPAPQLAYRTYGSWMAMKLWNSSVESHQKLDALQRSVLHYAVYADDIQCVQHVASIDTQIIKTTGVDVFGMSLLALAVVRDNIEMFNLLLEKGAPWVTLDSEGRSVLALAARFGNIHIISRLLQFRPYPSPLWMTLYLAIEGLHEGPARLILDCFRDVANYDEIGLEIAASLADGKGLYGLATDIRNTKPFFGTASSALRDINEASPGDSTPIGNSQMLYSFDTIDWTQSETTLANTALCAQDQYVFTPEQPVPNTDSAHTFATSQHLQWQALNLGYPNQHLRTFQ</sequence>
<evidence type="ECO:0000313" key="1">
    <source>
        <dbReference type="EMBL" id="KAJ9651142.1"/>
    </source>
</evidence>
<keyword evidence="2" id="KW-1185">Reference proteome</keyword>
<accession>A0ACC2ZU39</accession>
<evidence type="ECO:0000313" key="2">
    <source>
        <dbReference type="Proteomes" id="UP001172386"/>
    </source>
</evidence>
<comment type="caution">
    <text evidence="1">The sequence shown here is derived from an EMBL/GenBank/DDBJ whole genome shotgun (WGS) entry which is preliminary data.</text>
</comment>
<proteinExistence type="predicted"/>